<dbReference type="PATRIC" id="fig|272562.8.peg.2114"/>
<dbReference type="STRING" id="272562.CA_C1912"/>
<dbReference type="AlphaFoldDB" id="Q97HU5"/>
<proteinExistence type="predicted"/>
<name>Q97HU5_CLOAB</name>
<dbReference type="Proteomes" id="UP000000814">
    <property type="component" value="Chromosome"/>
</dbReference>
<dbReference type="OrthoDB" id="9816323at2"/>
<dbReference type="HOGENOM" id="CLU_188969_1_0_9"/>
<organism evidence="1 2">
    <name type="scientific">Clostridium acetobutylicum (strain ATCC 824 / DSM 792 / JCM 1419 / IAM 19013 / LMG 5710 / NBRC 13948 / NRRL B-527 / VKM B-1787 / 2291 / W)</name>
    <dbReference type="NCBI Taxonomy" id="272562"/>
    <lineage>
        <taxon>Bacteria</taxon>
        <taxon>Bacillati</taxon>
        <taxon>Bacillota</taxon>
        <taxon>Clostridia</taxon>
        <taxon>Eubacteriales</taxon>
        <taxon>Clostridiaceae</taxon>
        <taxon>Clostridium</taxon>
    </lineage>
</organism>
<evidence type="ECO:0000313" key="1">
    <source>
        <dbReference type="EMBL" id="AAK79875.1"/>
    </source>
</evidence>
<reference evidence="1 2" key="1">
    <citation type="journal article" date="2001" name="J. Bacteriol.">
        <title>Genome sequence and comparative analysis of the solvent-producing bacterium Clostridium acetobutylicum.</title>
        <authorList>
            <person name="Nolling J."/>
            <person name="Breton G."/>
            <person name="Omelchenko M.V."/>
            <person name="Makarova K.S."/>
            <person name="Zeng Q."/>
            <person name="Gibson R."/>
            <person name="Lee H.M."/>
            <person name="Dubois J."/>
            <person name="Qiu D."/>
            <person name="Hitti J."/>
            <person name="Wolf Y.I."/>
            <person name="Tatusov R.L."/>
            <person name="Sabathe F."/>
            <person name="Doucette-Stamm L."/>
            <person name="Soucaille P."/>
            <person name="Daly M.J."/>
            <person name="Bennett G.N."/>
            <person name="Koonin E.V."/>
            <person name="Smith D.R."/>
        </authorList>
    </citation>
    <scope>NUCLEOTIDE SEQUENCE [LARGE SCALE GENOMIC DNA]</scope>
    <source>
        <strain evidence="2">ATCC 824 / DSM 792 / JCM 1419 / LMG 5710 / VKM B-1787</strain>
    </source>
</reference>
<dbReference type="KEGG" id="cac:CA_C1912"/>
<keyword evidence="2" id="KW-1185">Reference proteome</keyword>
<evidence type="ECO:0000313" key="2">
    <source>
        <dbReference type="Proteomes" id="UP000000814"/>
    </source>
</evidence>
<protein>
    <submittedName>
        <fullName evidence="1">Uncharacterized phage related protein</fullName>
    </submittedName>
</protein>
<dbReference type="RefSeq" id="WP_010965216.1">
    <property type="nucleotide sequence ID" value="NC_003030.1"/>
</dbReference>
<dbReference type="GeneID" id="44998401"/>
<dbReference type="eggNOG" id="ENOG5032Y79">
    <property type="taxonomic scope" value="Bacteria"/>
</dbReference>
<gene>
    <name evidence="1" type="ordered locus">CA_C1912</name>
</gene>
<dbReference type="EMBL" id="AE001437">
    <property type="protein sequence ID" value="AAK79875.1"/>
    <property type="molecule type" value="Genomic_DNA"/>
</dbReference>
<dbReference type="PIR" id="H97135">
    <property type="entry name" value="H97135"/>
</dbReference>
<sequence length="70" mass="7717">MKMGVRKPSIKRSIKASTTGRAKRAVKSSINPIYGKKGTGLLTNPKKSVYNKAYKKSSFSLIDVIAKLFK</sequence>
<accession>Q97HU5</accession>